<feature type="non-terminal residue" evidence="2">
    <location>
        <position position="1"/>
    </location>
</feature>
<name>A0AAV2IRE9_LYMST</name>
<organism evidence="2 3">
    <name type="scientific">Lymnaea stagnalis</name>
    <name type="common">Great pond snail</name>
    <name type="synonym">Helix stagnalis</name>
    <dbReference type="NCBI Taxonomy" id="6523"/>
    <lineage>
        <taxon>Eukaryota</taxon>
        <taxon>Metazoa</taxon>
        <taxon>Spiralia</taxon>
        <taxon>Lophotrochozoa</taxon>
        <taxon>Mollusca</taxon>
        <taxon>Gastropoda</taxon>
        <taxon>Heterobranchia</taxon>
        <taxon>Euthyneura</taxon>
        <taxon>Panpulmonata</taxon>
        <taxon>Hygrophila</taxon>
        <taxon>Lymnaeoidea</taxon>
        <taxon>Lymnaeidae</taxon>
        <taxon>Lymnaea</taxon>
    </lineage>
</organism>
<evidence type="ECO:0000256" key="1">
    <source>
        <dbReference type="PROSITE-ProRule" id="PRU00461"/>
    </source>
</evidence>
<evidence type="ECO:0000313" key="3">
    <source>
        <dbReference type="Proteomes" id="UP001497497"/>
    </source>
</evidence>
<evidence type="ECO:0000313" key="2">
    <source>
        <dbReference type="EMBL" id="CAL1548385.1"/>
    </source>
</evidence>
<dbReference type="PROSITE" id="PS51120">
    <property type="entry name" value="LDLRB"/>
    <property type="match status" value="1"/>
</dbReference>
<dbReference type="Pfam" id="PF00058">
    <property type="entry name" value="Ldl_recept_b"/>
    <property type="match status" value="1"/>
</dbReference>
<dbReference type="Proteomes" id="UP001497497">
    <property type="component" value="Unassembled WGS sequence"/>
</dbReference>
<dbReference type="InterPro" id="IPR050778">
    <property type="entry name" value="Cueball_EGF_LRP_Nidogen"/>
</dbReference>
<keyword evidence="3" id="KW-1185">Reference proteome</keyword>
<protein>
    <submittedName>
        <fullName evidence="2">Uncharacterized protein</fullName>
    </submittedName>
</protein>
<dbReference type="PANTHER" id="PTHR46513">
    <property type="entry name" value="VITELLOGENIN RECEPTOR-LIKE PROTEIN-RELATED-RELATED"/>
    <property type="match status" value="1"/>
</dbReference>
<reference evidence="2 3" key="1">
    <citation type="submission" date="2024-04" db="EMBL/GenBank/DDBJ databases">
        <authorList>
            <consortium name="Genoscope - CEA"/>
            <person name="William W."/>
        </authorList>
    </citation>
    <scope>NUCLEOTIDE SEQUENCE [LARGE SCALE GENOMIC DNA]</scope>
</reference>
<dbReference type="InterPro" id="IPR000033">
    <property type="entry name" value="LDLR_classB_rpt"/>
</dbReference>
<dbReference type="SMART" id="SM00135">
    <property type="entry name" value="LY"/>
    <property type="match status" value="2"/>
</dbReference>
<proteinExistence type="predicted"/>
<dbReference type="EMBL" id="CAXITT010001307">
    <property type="protein sequence ID" value="CAL1548385.1"/>
    <property type="molecule type" value="Genomic_DNA"/>
</dbReference>
<comment type="caution">
    <text evidence="2">The sequence shown here is derived from an EMBL/GenBank/DDBJ whole genome shotgun (WGS) entry which is preliminary data.</text>
</comment>
<feature type="repeat" description="LDL-receptor class B" evidence="1">
    <location>
        <begin position="1"/>
        <end position="40"/>
    </location>
</feature>
<gene>
    <name evidence="2" type="ORF">GSLYS_00021702001</name>
</gene>
<feature type="non-terminal residue" evidence="2">
    <location>
        <position position="252"/>
    </location>
</feature>
<dbReference type="Gene3D" id="2.120.10.30">
    <property type="entry name" value="TolB, C-terminal domain"/>
    <property type="match status" value="2"/>
</dbReference>
<dbReference type="AlphaFoldDB" id="A0AAV2IRE9"/>
<accession>A0AAV2IRE9</accession>
<dbReference type="SUPFAM" id="SSF63825">
    <property type="entry name" value="YWTD domain"/>
    <property type="match status" value="2"/>
</dbReference>
<dbReference type="InterPro" id="IPR011042">
    <property type="entry name" value="6-blade_b-propeller_TolB-like"/>
</dbReference>
<sequence length="252" mass="27658">FWADKGTRRIERAALDGSDRKLLVDKDLVFPNQMAVSYPTRKLYWVDSKRQTIMSCDIEGGDVTKERELVETSQGNPVFGLVVIGNTAIISIWYTTRIASTYVATRESLWTKEMVITTGTELYSLASTASAIQPPSFHPCGQSDRGGCTHLCLPIRGTSYKCACPSYGGLALSFNAKSCEAPSELLFFTLKESGEVGFISLRGAQSSYLTLVGRSSQPNSVTYDPIKQVVYWSDLEEGVIYQSNLAGSGDKE</sequence>